<dbReference type="KEGG" id="rter:IDM49_05000"/>
<sequence length="191" mass="20767">MSRIIAGIAGGQRLANVPGDNTRPTTDRVKEALFSRLDAYEVLEDARVLDLFGGSGALGCEALSRGATHVDFVDHYPKAITAIEKNAALLGKSVSGTSKVHKMTAASFTEHYTGAPFDVVFIDPPYAVSNDDIYLLLEKLTAHVVEGSVIVLERSTRSEEPLLPQGLERFATKQYGETTLWYVEPVEPENS</sequence>
<organism evidence="3 4">
    <name type="scientific">Rothia terrae</name>
    <dbReference type="NCBI Taxonomy" id="396015"/>
    <lineage>
        <taxon>Bacteria</taxon>
        <taxon>Bacillati</taxon>
        <taxon>Actinomycetota</taxon>
        <taxon>Actinomycetes</taxon>
        <taxon>Micrococcales</taxon>
        <taxon>Micrococcaceae</taxon>
        <taxon>Rothia</taxon>
    </lineage>
</organism>
<dbReference type="Gene3D" id="3.40.50.150">
    <property type="entry name" value="Vaccinia Virus protein VP39"/>
    <property type="match status" value="1"/>
</dbReference>
<dbReference type="AlphaFoldDB" id="A0A7H2BG18"/>
<dbReference type="Pfam" id="PF03602">
    <property type="entry name" value="Cons_hypoth95"/>
    <property type="match status" value="1"/>
</dbReference>
<evidence type="ECO:0000256" key="2">
    <source>
        <dbReference type="ARBA" id="ARBA00022679"/>
    </source>
</evidence>
<dbReference type="GO" id="GO:0003676">
    <property type="term" value="F:nucleic acid binding"/>
    <property type="evidence" value="ECO:0007669"/>
    <property type="project" value="InterPro"/>
</dbReference>
<dbReference type="RefSeq" id="WP_168613649.1">
    <property type="nucleotide sequence ID" value="NZ_BAAAOX010000010.1"/>
</dbReference>
<reference evidence="3 4" key="1">
    <citation type="submission" date="2020-09" db="EMBL/GenBank/DDBJ databases">
        <title>Investigation of environmental microbes.</title>
        <authorList>
            <person name="Ou Y."/>
            <person name="Kang Q."/>
        </authorList>
    </citation>
    <scope>NUCLEOTIDE SEQUENCE [LARGE SCALE GENOMIC DNA]</scope>
    <source>
        <strain evidence="3 4">KJZ-14</strain>
    </source>
</reference>
<dbReference type="PANTHER" id="PTHR43542">
    <property type="entry name" value="METHYLTRANSFERASE"/>
    <property type="match status" value="1"/>
</dbReference>
<dbReference type="PANTHER" id="PTHR43542:SF1">
    <property type="entry name" value="METHYLTRANSFERASE"/>
    <property type="match status" value="1"/>
</dbReference>
<proteinExistence type="predicted"/>
<dbReference type="PIRSF" id="PIRSF004553">
    <property type="entry name" value="CHP00095"/>
    <property type="match status" value="1"/>
</dbReference>
<dbReference type="EC" id="2.1.1.171" evidence="3"/>
<dbReference type="InterPro" id="IPR004398">
    <property type="entry name" value="RNA_MeTrfase_RsmD"/>
</dbReference>
<keyword evidence="1 3" id="KW-0489">Methyltransferase</keyword>
<dbReference type="NCBIfam" id="TIGR00095">
    <property type="entry name" value="16S rRNA (guanine(966)-N(2))-methyltransferase RsmD"/>
    <property type="match status" value="1"/>
</dbReference>
<name>A0A7H2BG18_9MICC</name>
<evidence type="ECO:0000313" key="4">
    <source>
        <dbReference type="Proteomes" id="UP000516404"/>
    </source>
</evidence>
<dbReference type="InterPro" id="IPR029063">
    <property type="entry name" value="SAM-dependent_MTases_sf"/>
</dbReference>
<evidence type="ECO:0000313" key="3">
    <source>
        <dbReference type="EMBL" id="QNV38614.1"/>
    </source>
</evidence>
<dbReference type="GeneID" id="96623585"/>
<dbReference type="InterPro" id="IPR002052">
    <property type="entry name" value="DNA_methylase_N6_adenine_CS"/>
</dbReference>
<dbReference type="Proteomes" id="UP000516404">
    <property type="component" value="Chromosome"/>
</dbReference>
<dbReference type="SUPFAM" id="SSF53335">
    <property type="entry name" value="S-adenosyl-L-methionine-dependent methyltransferases"/>
    <property type="match status" value="1"/>
</dbReference>
<dbReference type="CDD" id="cd02440">
    <property type="entry name" value="AdoMet_MTases"/>
    <property type="match status" value="1"/>
</dbReference>
<protein>
    <submittedName>
        <fullName evidence="3">16S rRNA (Guanine(966)-N(2))-methyltransferase RsmD</fullName>
        <ecNumber evidence="3">2.1.1.171</ecNumber>
    </submittedName>
</protein>
<accession>A0A7H2BG18</accession>
<dbReference type="GO" id="GO:0052913">
    <property type="term" value="F:16S rRNA (guanine(966)-N(2))-methyltransferase activity"/>
    <property type="evidence" value="ECO:0007669"/>
    <property type="project" value="UniProtKB-EC"/>
</dbReference>
<keyword evidence="2 3" id="KW-0808">Transferase</keyword>
<keyword evidence="4" id="KW-1185">Reference proteome</keyword>
<dbReference type="PROSITE" id="PS00092">
    <property type="entry name" value="N6_MTASE"/>
    <property type="match status" value="1"/>
</dbReference>
<evidence type="ECO:0000256" key="1">
    <source>
        <dbReference type="ARBA" id="ARBA00022603"/>
    </source>
</evidence>
<dbReference type="EMBL" id="CP061539">
    <property type="protein sequence ID" value="QNV38614.1"/>
    <property type="molecule type" value="Genomic_DNA"/>
</dbReference>
<gene>
    <name evidence="3" type="primary">rsmD</name>
    <name evidence="3" type="ORF">IDM49_05000</name>
</gene>